<keyword evidence="2" id="KW-0472">Membrane</keyword>
<evidence type="ECO:0000313" key="3">
    <source>
        <dbReference type="EMBL" id="KAH8101811.1"/>
    </source>
</evidence>
<name>A0A8K0UQJ1_9AGAR</name>
<protein>
    <submittedName>
        <fullName evidence="3">Uncharacterized protein</fullName>
    </submittedName>
</protein>
<evidence type="ECO:0000256" key="1">
    <source>
        <dbReference type="SAM" id="MobiDB-lite"/>
    </source>
</evidence>
<keyword evidence="2" id="KW-1133">Transmembrane helix</keyword>
<dbReference type="EMBL" id="JAEVFJ010000011">
    <property type="protein sequence ID" value="KAH8101811.1"/>
    <property type="molecule type" value="Genomic_DNA"/>
</dbReference>
<evidence type="ECO:0000313" key="4">
    <source>
        <dbReference type="Proteomes" id="UP000813824"/>
    </source>
</evidence>
<gene>
    <name evidence="3" type="ORF">BXZ70DRAFT_1007053</name>
</gene>
<organism evidence="3 4">
    <name type="scientific">Cristinia sonorae</name>
    <dbReference type="NCBI Taxonomy" id="1940300"/>
    <lineage>
        <taxon>Eukaryota</taxon>
        <taxon>Fungi</taxon>
        <taxon>Dikarya</taxon>
        <taxon>Basidiomycota</taxon>
        <taxon>Agaricomycotina</taxon>
        <taxon>Agaricomycetes</taxon>
        <taxon>Agaricomycetidae</taxon>
        <taxon>Agaricales</taxon>
        <taxon>Pleurotineae</taxon>
        <taxon>Stephanosporaceae</taxon>
        <taxon>Cristinia</taxon>
    </lineage>
</organism>
<evidence type="ECO:0000256" key="2">
    <source>
        <dbReference type="SAM" id="Phobius"/>
    </source>
</evidence>
<feature type="transmembrane region" description="Helical" evidence="2">
    <location>
        <begin position="26"/>
        <end position="50"/>
    </location>
</feature>
<reference evidence="3" key="1">
    <citation type="journal article" date="2021" name="New Phytol.">
        <title>Evolutionary innovations through gain and loss of genes in the ectomycorrhizal Boletales.</title>
        <authorList>
            <person name="Wu G."/>
            <person name="Miyauchi S."/>
            <person name="Morin E."/>
            <person name="Kuo A."/>
            <person name="Drula E."/>
            <person name="Varga T."/>
            <person name="Kohler A."/>
            <person name="Feng B."/>
            <person name="Cao Y."/>
            <person name="Lipzen A."/>
            <person name="Daum C."/>
            <person name="Hundley H."/>
            <person name="Pangilinan J."/>
            <person name="Johnson J."/>
            <person name="Barry K."/>
            <person name="LaButti K."/>
            <person name="Ng V."/>
            <person name="Ahrendt S."/>
            <person name="Min B."/>
            <person name="Choi I.G."/>
            <person name="Park H."/>
            <person name="Plett J.M."/>
            <person name="Magnuson J."/>
            <person name="Spatafora J.W."/>
            <person name="Nagy L.G."/>
            <person name="Henrissat B."/>
            <person name="Grigoriev I.V."/>
            <person name="Yang Z.L."/>
            <person name="Xu J."/>
            <person name="Martin F.M."/>
        </authorList>
    </citation>
    <scope>NUCLEOTIDE SEQUENCE</scope>
    <source>
        <strain evidence="3">KKN 215</strain>
    </source>
</reference>
<feature type="region of interest" description="Disordered" evidence="1">
    <location>
        <begin position="145"/>
        <end position="164"/>
    </location>
</feature>
<sequence length="332" mass="36039">MAPGITPLVSGTDSPSQADHEAADPLAVALPLVIGAIALIIVFVIGYILYRSFRSKERVQPSLRKLRLPELVEEKTERSKGLVLYVRNFFNKSTTISIVADNTPEPKDIEAQNCVPSPPSEKANHGSSDDGLAYLPDAIAPSASTPSLCNSSSPEIDSPPIPESWAGFDNILSTPLDDLDTLDSDSEYIEEESAIVDVLNQFPTTPAEGPVSSPNLVVGLGLTNFDIPVILLESCETRAEAPLDVNFVHDTPQSPIIVSQSPDIKYLTVPPPQYYADQREEAEEAAKARDHSHYLLTRESIAFITASKKSIPGVRPFLTRVDLHAAAEFLQR</sequence>
<keyword evidence="4" id="KW-1185">Reference proteome</keyword>
<dbReference type="Proteomes" id="UP000813824">
    <property type="component" value="Unassembled WGS sequence"/>
</dbReference>
<proteinExistence type="predicted"/>
<keyword evidence="2" id="KW-0812">Transmembrane</keyword>
<dbReference type="AlphaFoldDB" id="A0A8K0UQJ1"/>
<accession>A0A8K0UQJ1</accession>
<comment type="caution">
    <text evidence="3">The sequence shown here is derived from an EMBL/GenBank/DDBJ whole genome shotgun (WGS) entry which is preliminary data.</text>
</comment>